<dbReference type="Proteomes" id="UP000199607">
    <property type="component" value="Unassembled WGS sequence"/>
</dbReference>
<dbReference type="Pfam" id="PF12840">
    <property type="entry name" value="HTH_20"/>
    <property type="match status" value="1"/>
</dbReference>
<feature type="compositionally biased region" description="Gly residues" evidence="1">
    <location>
        <begin position="157"/>
        <end position="169"/>
    </location>
</feature>
<keyword evidence="2" id="KW-0472">Membrane</keyword>
<dbReference type="InterPro" id="IPR036390">
    <property type="entry name" value="WH_DNA-bd_sf"/>
</dbReference>
<feature type="domain" description="HTH arsR-type" evidence="3">
    <location>
        <begin position="31"/>
        <end position="114"/>
    </location>
</feature>
<keyword evidence="2" id="KW-1133">Transmembrane helix</keyword>
<dbReference type="AlphaFoldDB" id="A0A1I4G891"/>
<dbReference type="Pfam" id="PF24267">
    <property type="entry name" value="HVO_1552_C"/>
    <property type="match status" value="1"/>
</dbReference>
<dbReference type="InterPro" id="IPR056525">
    <property type="entry name" value="HVO_1552_C"/>
</dbReference>
<feature type="region of interest" description="Disordered" evidence="1">
    <location>
        <begin position="1"/>
        <end position="21"/>
    </location>
</feature>
<dbReference type="InterPro" id="IPR011991">
    <property type="entry name" value="ArsR-like_HTH"/>
</dbReference>
<feature type="region of interest" description="Disordered" evidence="1">
    <location>
        <begin position="152"/>
        <end position="227"/>
    </location>
</feature>
<name>A0A1I4G891_9EURY</name>
<feature type="transmembrane region" description="Helical" evidence="2">
    <location>
        <begin position="280"/>
        <end position="300"/>
    </location>
</feature>
<evidence type="ECO:0000256" key="1">
    <source>
        <dbReference type="SAM" id="MobiDB-lite"/>
    </source>
</evidence>
<sequence>MAGFLPSTSDASGPGSDDPRVIGLDSDVADDLLSALSSRTARRILTELHEDPASPSALANRIDSSLQNTQYHLERLEDAGLIEVGDTVYSEKGREMKVYVPADRALVVVAGREEDTTGLRATLRRLLGGVGILGVASLVVDRVLGGPTSRLFTAGAGSSGGRADGGNGGSWAPTDGGESGGSGASETTDFGVDYESGNGTVSDTTTAAGDAGASTQTAVPTQAEATSTPIADATEATASAADGVASTPTPDAETTWTATETAVGAADPTVLDTLVASPGLLFFLGGLAVLVVGLAVLSAGR</sequence>
<dbReference type="CDD" id="cd00090">
    <property type="entry name" value="HTH_ARSR"/>
    <property type="match status" value="1"/>
</dbReference>
<evidence type="ECO:0000313" key="4">
    <source>
        <dbReference type="EMBL" id="SFL26282.1"/>
    </source>
</evidence>
<evidence type="ECO:0000259" key="3">
    <source>
        <dbReference type="SMART" id="SM00418"/>
    </source>
</evidence>
<evidence type="ECO:0000313" key="5">
    <source>
        <dbReference type="Proteomes" id="UP000199607"/>
    </source>
</evidence>
<protein>
    <submittedName>
        <fullName evidence="4">Helix-turn-helix domain-containing protein</fullName>
    </submittedName>
</protein>
<dbReference type="GO" id="GO:0003700">
    <property type="term" value="F:DNA-binding transcription factor activity"/>
    <property type="evidence" value="ECO:0007669"/>
    <property type="project" value="InterPro"/>
</dbReference>
<dbReference type="SMART" id="SM00418">
    <property type="entry name" value="HTH_ARSR"/>
    <property type="match status" value="1"/>
</dbReference>
<gene>
    <name evidence="4" type="ORF">SAMN04487950_3107</name>
</gene>
<dbReference type="EMBL" id="FOTC01000003">
    <property type="protein sequence ID" value="SFL26282.1"/>
    <property type="molecule type" value="Genomic_DNA"/>
</dbReference>
<organism evidence="4 5">
    <name type="scientific">Halogranum rubrum</name>
    <dbReference type="NCBI Taxonomy" id="553466"/>
    <lineage>
        <taxon>Archaea</taxon>
        <taxon>Methanobacteriati</taxon>
        <taxon>Methanobacteriota</taxon>
        <taxon>Stenosarchaea group</taxon>
        <taxon>Halobacteria</taxon>
        <taxon>Halobacteriales</taxon>
        <taxon>Haloferacaceae</taxon>
    </lineage>
</organism>
<feature type="compositionally biased region" description="Low complexity" evidence="1">
    <location>
        <begin position="202"/>
        <end position="218"/>
    </location>
</feature>
<keyword evidence="2" id="KW-0812">Transmembrane</keyword>
<dbReference type="InterPro" id="IPR036388">
    <property type="entry name" value="WH-like_DNA-bd_sf"/>
</dbReference>
<dbReference type="STRING" id="553466.SAMN04487950_3107"/>
<feature type="compositionally biased region" description="Polar residues" evidence="1">
    <location>
        <begin position="1"/>
        <end position="11"/>
    </location>
</feature>
<reference evidence="5" key="1">
    <citation type="submission" date="2016-10" db="EMBL/GenBank/DDBJ databases">
        <authorList>
            <person name="Varghese N."/>
            <person name="Submissions S."/>
        </authorList>
    </citation>
    <scope>NUCLEOTIDE SEQUENCE [LARGE SCALE GENOMIC DNA]</scope>
    <source>
        <strain evidence="5">CGMCC 1.7738</strain>
    </source>
</reference>
<proteinExistence type="predicted"/>
<keyword evidence="5" id="KW-1185">Reference proteome</keyword>
<dbReference type="SUPFAM" id="SSF46785">
    <property type="entry name" value="Winged helix' DNA-binding domain"/>
    <property type="match status" value="1"/>
</dbReference>
<dbReference type="RefSeq" id="WP_089870276.1">
    <property type="nucleotide sequence ID" value="NZ_FOTC01000003.1"/>
</dbReference>
<dbReference type="Gene3D" id="1.10.10.10">
    <property type="entry name" value="Winged helix-like DNA-binding domain superfamily/Winged helix DNA-binding domain"/>
    <property type="match status" value="1"/>
</dbReference>
<evidence type="ECO:0000256" key="2">
    <source>
        <dbReference type="SAM" id="Phobius"/>
    </source>
</evidence>
<accession>A0A1I4G891</accession>
<dbReference type="InterPro" id="IPR001845">
    <property type="entry name" value="HTH_ArsR_DNA-bd_dom"/>
</dbReference>